<reference evidence="1 2" key="1">
    <citation type="submission" date="2018-08" db="EMBL/GenBank/DDBJ databases">
        <title>A genome reference for cultivated species of the human gut microbiota.</title>
        <authorList>
            <person name="Zou Y."/>
            <person name="Xue W."/>
            <person name="Luo G."/>
        </authorList>
    </citation>
    <scope>NUCLEOTIDE SEQUENCE [LARGE SCALE GENOMIC DNA]</scope>
    <source>
        <strain evidence="1 2">AF15-20</strain>
    </source>
</reference>
<dbReference type="GeneID" id="66579041"/>
<protein>
    <recommendedName>
        <fullName evidence="3">CpXC domain-containing protein</fullName>
    </recommendedName>
</protein>
<sequence length="190" mass="22104">MTRIRCPHCGHETARIIYGFPVMDDQLQKDIDKQRVYLAGCAKMIPPATRHCFHCDQDVCYTFLPVDEAETTCVEFKICGFHKVYQKIAVKKNKNRFIASYSDSIGSLECETSIDLTEKEYKKFIHNVYMSYIKEWDGNYDDLDICDGTTWSIVIKQGHSKQKWSGINKYPPLWNRFIKAIDSLGLPMLR</sequence>
<evidence type="ECO:0000313" key="2">
    <source>
        <dbReference type="Proteomes" id="UP000265489"/>
    </source>
</evidence>
<accession>A0A395WDP4</accession>
<name>A0A395WDP4_9FIRM</name>
<gene>
    <name evidence="1" type="ORF">DWW32_02665</name>
</gene>
<dbReference type="EMBL" id="QRYQ01000003">
    <property type="protein sequence ID" value="RGU93249.1"/>
    <property type="molecule type" value="Genomic_DNA"/>
</dbReference>
<dbReference type="Proteomes" id="UP000265489">
    <property type="component" value="Unassembled WGS sequence"/>
</dbReference>
<dbReference type="AlphaFoldDB" id="A0A395WDP4"/>
<evidence type="ECO:0008006" key="3">
    <source>
        <dbReference type="Google" id="ProtNLM"/>
    </source>
</evidence>
<comment type="caution">
    <text evidence="1">The sequence shown here is derived from an EMBL/GenBank/DDBJ whole genome shotgun (WGS) entry which is preliminary data.</text>
</comment>
<organism evidence="1 2">
    <name type="scientific">Holdemanella biformis</name>
    <dbReference type="NCBI Taxonomy" id="1735"/>
    <lineage>
        <taxon>Bacteria</taxon>
        <taxon>Bacillati</taxon>
        <taxon>Bacillota</taxon>
        <taxon>Erysipelotrichia</taxon>
        <taxon>Erysipelotrichales</taxon>
        <taxon>Erysipelotrichaceae</taxon>
        <taxon>Holdemanella</taxon>
    </lineage>
</organism>
<proteinExistence type="predicted"/>
<evidence type="ECO:0000313" key="1">
    <source>
        <dbReference type="EMBL" id="RGU93249.1"/>
    </source>
</evidence>
<dbReference type="RefSeq" id="WP_118324669.1">
    <property type="nucleotide sequence ID" value="NZ_QRYH01000004.1"/>
</dbReference>